<dbReference type="SUPFAM" id="SSF52047">
    <property type="entry name" value="RNI-like"/>
    <property type="match status" value="1"/>
</dbReference>
<dbReference type="InterPro" id="IPR057207">
    <property type="entry name" value="FBXL15_LRR"/>
</dbReference>
<reference evidence="3 4" key="1">
    <citation type="journal article" date="2024" name="Plant J.">
        <title>Genome sequences and population genomics reveal climatic adaptation and genomic divergence between two closely related sweetgum species.</title>
        <authorList>
            <person name="Xu W.Q."/>
            <person name="Ren C.Q."/>
            <person name="Zhang X.Y."/>
            <person name="Comes H.P."/>
            <person name="Liu X.H."/>
            <person name="Li Y.G."/>
            <person name="Kettle C.J."/>
            <person name="Jalonen R."/>
            <person name="Gaisberger H."/>
            <person name="Ma Y.Z."/>
            <person name="Qiu Y.X."/>
        </authorList>
    </citation>
    <scope>NUCLEOTIDE SEQUENCE [LARGE SCALE GENOMIC DNA]</scope>
    <source>
        <strain evidence="3">Hangzhou</strain>
    </source>
</reference>
<dbReference type="AlphaFoldDB" id="A0AAP0X0J9"/>
<comment type="caution">
    <text evidence="3">The sequence shown here is derived from an EMBL/GenBank/DDBJ whole genome shotgun (WGS) entry which is preliminary data.</text>
</comment>
<sequence length="467" mass="52228">MDHLPDHLVWEILGRIKKTKDRDSVSLACKHLHELDNEQRKSLRVGCGLDPANEALTSLCNRFPNLVKVEISYSGWMFKLGKQLDDEGLLILSNNCPFLGELTLSFCTFITDAGLSHLASCSKLSALKLNFTPRISGCGILSLVVGCKNLTILHLIQCLNVSNVEWLEYLGKLETIEDLLIKNCRAIGEGDLVKLGSSWRKLKRLQFEVDANYRHMKVQDRLAVDRWQKQRVPCENMLELSLVNCIIIPGRGLSCMLGTCQNLEKVHLDMCFGLRDSDVISLAQKSSKLRSMSLRVPSDFSLPLLMNNPLRLTDESLKAVAQYCSMLESIRISFSDGDFPSFSSFTLNGILTLIQRCPLRELALDHVDSFNDVGMEALCSAQYLETLELVRCQEISDEGLQLVGQFPRLCILRLSKCLGVTDDGLKPLVGSCKLELLAVEDCPQISKRGVQGAARSVAFKQDLSWIF</sequence>
<evidence type="ECO:0008006" key="5">
    <source>
        <dbReference type="Google" id="ProtNLM"/>
    </source>
</evidence>
<dbReference type="EMBL" id="JBBPBK010000007">
    <property type="protein sequence ID" value="KAK9281770.1"/>
    <property type="molecule type" value="Genomic_DNA"/>
</dbReference>
<feature type="domain" description="COI1 F-box" evidence="1">
    <location>
        <begin position="2"/>
        <end position="41"/>
    </location>
</feature>
<dbReference type="Pfam" id="PF13516">
    <property type="entry name" value="LRR_6"/>
    <property type="match status" value="1"/>
</dbReference>
<dbReference type="GO" id="GO:0031146">
    <property type="term" value="P:SCF-dependent proteasomal ubiquitin-dependent protein catabolic process"/>
    <property type="evidence" value="ECO:0007669"/>
    <property type="project" value="TreeGrafter"/>
</dbReference>
<protein>
    <recommendedName>
        <fullName evidence="5">F-box/LRR-repeat protein 14</fullName>
    </recommendedName>
</protein>
<keyword evidence="4" id="KW-1185">Reference proteome</keyword>
<gene>
    <name evidence="3" type="ORF">L1049_004675</name>
</gene>
<name>A0AAP0X0J9_LIQFO</name>
<dbReference type="InterPro" id="IPR032675">
    <property type="entry name" value="LRR_dom_sf"/>
</dbReference>
<feature type="domain" description="F-box/LRR-repeat protein 15-like leucin rich repeat" evidence="2">
    <location>
        <begin position="375"/>
        <end position="451"/>
    </location>
</feature>
<dbReference type="SMART" id="SM00367">
    <property type="entry name" value="LRR_CC"/>
    <property type="match status" value="7"/>
</dbReference>
<evidence type="ECO:0000313" key="3">
    <source>
        <dbReference type="EMBL" id="KAK9281770.1"/>
    </source>
</evidence>
<dbReference type="FunFam" id="1.20.1280.50:FF:000023">
    <property type="entry name" value="F-box/LRR-repeat protein 4"/>
    <property type="match status" value="1"/>
</dbReference>
<dbReference type="Pfam" id="PF18511">
    <property type="entry name" value="F-box_5"/>
    <property type="match status" value="1"/>
</dbReference>
<dbReference type="PANTHER" id="PTHR13318">
    <property type="entry name" value="PARTNER OF PAIRED, ISOFORM B-RELATED"/>
    <property type="match status" value="1"/>
</dbReference>
<dbReference type="InterPro" id="IPR006553">
    <property type="entry name" value="Leu-rich_rpt_Cys-con_subtyp"/>
</dbReference>
<organism evidence="3 4">
    <name type="scientific">Liquidambar formosana</name>
    <name type="common">Formosan gum</name>
    <dbReference type="NCBI Taxonomy" id="63359"/>
    <lineage>
        <taxon>Eukaryota</taxon>
        <taxon>Viridiplantae</taxon>
        <taxon>Streptophyta</taxon>
        <taxon>Embryophyta</taxon>
        <taxon>Tracheophyta</taxon>
        <taxon>Spermatophyta</taxon>
        <taxon>Magnoliopsida</taxon>
        <taxon>eudicotyledons</taxon>
        <taxon>Gunneridae</taxon>
        <taxon>Pentapetalae</taxon>
        <taxon>Saxifragales</taxon>
        <taxon>Altingiaceae</taxon>
        <taxon>Liquidambar</taxon>
    </lineage>
</organism>
<dbReference type="PANTHER" id="PTHR13318:SF182">
    <property type="entry name" value="F-BOX_LRR-REPEAT PROTEIN 14"/>
    <property type="match status" value="1"/>
</dbReference>
<accession>A0AAP0X0J9</accession>
<dbReference type="InterPro" id="IPR041567">
    <property type="entry name" value="COI1_F-box"/>
</dbReference>
<evidence type="ECO:0000259" key="1">
    <source>
        <dbReference type="Pfam" id="PF18511"/>
    </source>
</evidence>
<dbReference type="Gene3D" id="3.80.10.10">
    <property type="entry name" value="Ribonuclease Inhibitor"/>
    <property type="match status" value="5"/>
</dbReference>
<dbReference type="CDD" id="cd22159">
    <property type="entry name" value="F-box_AtTIR1-like"/>
    <property type="match status" value="1"/>
</dbReference>
<dbReference type="Proteomes" id="UP001415857">
    <property type="component" value="Unassembled WGS sequence"/>
</dbReference>
<evidence type="ECO:0000313" key="4">
    <source>
        <dbReference type="Proteomes" id="UP001415857"/>
    </source>
</evidence>
<dbReference type="GO" id="GO:0019005">
    <property type="term" value="C:SCF ubiquitin ligase complex"/>
    <property type="evidence" value="ECO:0007669"/>
    <property type="project" value="TreeGrafter"/>
</dbReference>
<dbReference type="FunFam" id="3.80.10.10:FF:001151">
    <property type="entry name" value="F-box/LRR-repeat protein 14"/>
    <property type="match status" value="1"/>
</dbReference>
<evidence type="ECO:0000259" key="2">
    <source>
        <dbReference type="Pfam" id="PF25372"/>
    </source>
</evidence>
<dbReference type="InterPro" id="IPR001611">
    <property type="entry name" value="Leu-rich_rpt"/>
</dbReference>
<dbReference type="Gene3D" id="1.20.1280.50">
    <property type="match status" value="1"/>
</dbReference>
<dbReference type="Pfam" id="PF25372">
    <property type="entry name" value="DUF7885"/>
    <property type="match status" value="1"/>
</dbReference>
<proteinExistence type="predicted"/>
<dbReference type="FunFam" id="3.80.10.10:FF:000690">
    <property type="entry name" value="F-box/LRR-repeat protein 14"/>
    <property type="match status" value="1"/>
</dbReference>